<keyword evidence="2" id="KW-1185">Reference proteome</keyword>
<name>A0ACB9R226_9MYRT</name>
<accession>A0ACB9R226</accession>
<proteinExistence type="predicted"/>
<organism evidence="1 2">
    <name type="scientific">Melastoma candidum</name>
    <dbReference type="NCBI Taxonomy" id="119954"/>
    <lineage>
        <taxon>Eukaryota</taxon>
        <taxon>Viridiplantae</taxon>
        <taxon>Streptophyta</taxon>
        <taxon>Embryophyta</taxon>
        <taxon>Tracheophyta</taxon>
        <taxon>Spermatophyta</taxon>
        <taxon>Magnoliopsida</taxon>
        <taxon>eudicotyledons</taxon>
        <taxon>Gunneridae</taxon>
        <taxon>Pentapetalae</taxon>
        <taxon>rosids</taxon>
        <taxon>malvids</taxon>
        <taxon>Myrtales</taxon>
        <taxon>Melastomataceae</taxon>
        <taxon>Melastomatoideae</taxon>
        <taxon>Melastomateae</taxon>
        <taxon>Melastoma</taxon>
    </lineage>
</organism>
<gene>
    <name evidence="1" type="ORF">MLD38_011095</name>
</gene>
<evidence type="ECO:0000313" key="1">
    <source>
        <dbReference type="EMBL" id="KAI4372914.1"/>
    </source>
</evidence>
<dbReference type="Proteomes" id="UP001057402">
    <property type="component" value="Chromosome 4"/>
</dbReference>
<protein>
    <submittedName>
        <fullName evidence="1">Uncharacterized protein</fullName>
    </submittedName>
</protein>
<dbReference type="EMBL" id="CM042883">
    <property type="protein sequence ID" value="KAI4372914.1"/>
    <property type="molecule type" value="Genomic_DNA"/>
</dbReference>
<sequence>MPVMMADTPSLVDQVAALTKTVDAMMLFMKEREQQMDYIIKRLESKDAGKTSMEESSRTQVDNGNGAIDVDNLEKHASIIDDPISAKAMMKLIKKAVKRKLEGKSSSSSAYYKPYSRRIEGLKMPVGYQPPYFRQFDGKGNPRQHVAHFVETCNNAGTDGDWMVKQFVRPLKRNAFDW</sequence>
<comment type="caution">
    <text evidence="1">The sequence shown here is derived from an EMBL/GenBank/DDBJ whole genome shotgun (WGS) entry which is preliminary data.</text>
</comment>
<evidence type="ECO:0000313" key="2">
    <source>
        <dbReference type="Proteomes" id="UP001057402"/>
    </source>
</evidence>
<reference evidence="2" key="1">
    <citation type="journal article" date="2023" name="Front. Plant Sci.">
        <title>Chromosomal-level genome assembly of Melastoma candidum provides insights into trichome evolution.</title>
        <authorList>
            <person name="Zhong Y."/>
            <person name="Wu W."/>
            <person name="Sun C."/>
            <person name="Zou P."/>
            <person name="Liu Y."/>
            <person name="Dai S."/>
            <person name="Zhou R."/>
        </authorList>
    </citation>
    <scope>NUCLEOTIDE SEQUENCE [LARGE SCALE GENOMIC DNA]</scope>
</reference>